<feature type="transmembrane region" description="Helical" evidence="15">
    <location>
        <begin position="213"/>
        <end position="231"/>
    </location>
</feature>
<feature type="domain" description="MIR" evidence="16">
    <location>
        <begin position="365"/>
        <end position="424"/>
    </location>
</feature>
<keyword evidence="9" id="KW-0256">Endoplasmic reticulum</keyword>
<comment type="catalytic activity">
    <reaction evidence="14">
        <text>a di-trans,poly-cis-dolichyl beta-D-mannosyl phosphate + L-seryl-[protein] = 3-O-(alpha-D-mannosyl)-L-seryl-[protein] + a di-trans,poly-cis-dolichyl phosphate + H(+)</text>
        <dbReference type="Rhea" id="RHEA:17377"/>
        <dbReference type="Rhea" id="RHEA-COMP:9863"/>
        <dbReference type="Rhea" id="RHEA-COMP:13546"/>
        <dbReference type="Rhea" id="RHEA-COMP:19498"/>
        <dbReference type="Rhea" id="RHEA-COMP:19501"/>
        <dbReference type="ChEBI" id="CHEBI:15378"/>
        <dbReference type="ChEBI" id="CHEBI:29999"/>
        <dbReference type="ChEBI" id="CHEBI:57683"/>
        <dbReference type="ChEBI" id="CHEBI:58211"/>
        <dbReference type="ChEBI" id="CHEBI:137321"/>
        <dbReference type="EC" id="2.4.1.109"/>
    </reaction>
</comment>
<evidence type="ECO:0000256" key="15">
    <source>
        <dbReference type="SAM" id="Phobius"/>
    </source>
</evidence>
<keyword evidence="6" id="KW-0808">Transferase</keyword>
<dbReference type="PANTHER" id="PTHR10050">
    <property type="entry name" value="DOLICHYL-PHOSPHATE-MANNOSE--PROTEIN MANNOSYLTRANSFERASE"/>
    <property type="match status" value="1"/>
</dbReference>
<comment type="similarity">
    <text evidence="3">Belongs to the glycosyltransferase 39 family.</text>
</comment>
<evidence type="ECO:0000256" key="13">
    <source>
        <dbReference type="ARBA" id="ARBA00045085"/>
    </source>
</evidence>
<sequence length="661" mass="76018">MSGEDLSNEKSAGNEDPLVLQGPQRGYLAADTLWKNRVGAISFWDVLLTIVIIGGYAALLFRQKYTFFIQEGLYQDELQLWEAMEYYRQGRFHLSPLGSLGIQLYSLIPRCKPLIRIVSLTFASATLGTLYLGERRAGISPLLSLASISGIGYLKLFQLQASQICVEPLQWFFLSLVFYYWQSFTYYPQLGFRWTFHLILLSISLGFSVSTKYLGFATWAWVCALALIQFWNTIGDVKLSSCFVARYAIFQILFLTVIPTVIFVTSNTLMVTHWTEDSPEFSTYMSSNFKSFLRGPIEQPVGLNYGSVVTLRHLESLGGYLHSHNYTFETGSLGQQVTLTQHENDPNTEWIVEYKFPDEDKVMINKKIHDGDEIRLRHCGTGKLLRASHAKPPVTGEEYDMEVSGTGDWSYTGDSDELWKIRVVNGPHHSMVKPLRSIIKLQSESHSCELISHDTRLPEWGFNQQEVLCVDEAAESRTHFYFEMTEPVIPESEEYELFYCEKGKFRCMADLLIEFWQRQFKYNYYEKNSQIVSPYVPETWPFNLLGDKLSISIWIWGTLFPVAFTVYEALQWLNWNPFATATNVTLNSLSLDKVGIECTLGWFIHYNPFFRSPHLNLDVTLYLPALLLGQIVVAEVIDTLYKWNQWSFALLVAYCAMAFYT</sequence>
<dbReference type="SMART" id="SM00472">
    <property type="entry name" value="MIR"/>
    <property type="match status" value="3"/>
</dbReference>
<keyword evidence="7 15" id="KW-0812">Transmembrane</keyword>
<evidence type="ECO:0000256" key="3">
    <source>
        <dbReference type="ARBA" id="ARBA00007222"/>
    </source>
</evidence>
<dbReference type="UniPathway" id="UPA00378"/>
<evidence type="ECO:0000256" key="14">
    <source>
        <dbReference type="ARBA" id="ARBA00045102"/>
    </source>
</evidence>
<dbReference type="OrthoDB" id="292747at2759"/>
<dbReference type="GO" id="GO:0004169">
    <property type="term" value="F:dolichyl-phosphate-mannose-protein mannosyltransferase activity"/>
    <property type="evidence" value="ECO:0007669"/>
    <property type="project" value="UniProtKB-EC"/>
</dbReference>
<evidence type="ECO:0000256" key="1">
    <source>
        <dbReference type="ARBA" id="ARBA00004477"/>
    </source>
</evidence>
<evidence type="ECO:0000256" key="9">
    <source>
        <dbReference type="ARBA" id="ARBA00022824"/>
    </source>
</evidence>
<accession>A0A1Q3AC17</accession>
<keyword evidence="8" id="KW-0677">Repeat</keyword>
<dbReference type="PANTHER" id="PTHR10050:SF46">
    <property type="entry name" value="PROTEIN O-MANNOSYL-TRANSFERASE 2"/>
    <property type="match status" value="1"/>
</dbReference>
<evidence type="ECO:0000256" key="6">
    <source>
        <dbReference type="ARBA" id="ARBA00022679"/>
    </source>
</evidence>
<evidence type="ECO:0000313" key="17">
    <source>
        <dbReference type="EMBL" id="GAV53309.1"/>
    </source>
</evidence>
<comment type="caution">
    <text evidence="17">The sequence shown here is derived from an EMBL/GenBank/DDBJ whole genome shotgun (WGS) entry which is preliminary data.</text>
</comment>
<keyword evidence="11 15" id="KW-0472">Membrane</keyword>
<dbReference type="Gene3D" id="2.80.10.50">
    <property type="match status" value="1"/>
</dbReference>
<feature type="transmembrane region" description="Helical" evidence="15">
    <location>
        <begin position="139"/>
        <end position="157"/>
    </location>
</feature>
<dbReference type="AlphaFoldDB" id="A0A1Q3AC17"/>
<feature type="transmembrane region" description="Helical" evidence="15">
    <location>
        <begin position="41"/>
        <end position="61"/>
    </location>
</feature>
<feature type="transmembrane region" description="Helical" evidence="15">
    <location>
        <begin position="114"/>
        <end position="133"/>
    </location>
</feature>
<dbReference type="Pfam" id="PF02366">
    <property type="entry name" value="PMT"/>
    <property type="match status" value="1"/>
</dbReference>
<proteinExistence type="inferred from homology"/>
<dbReference type="InterPro" id="IPR027005">
    <property type="entry name" value="PMT-like"/>
</dbReference>
<gene>
    <name evidence="17" type="ORF">ZYGR_0AI05930</name>
</gene>
<evidence type="ECO:0000259" key="16">
    <source>
        <dbReference type="PROSITE" id="PS50919"/>
    </source>
</evidence>
<dbReference type="Pfam" id="PF02815">
    <property type="entry name" value="MIR"/>
    <property type="match status" value="1"/>
</dbReference>
<dbReference type="Proteomes" id="UP000187013">
    <property type="component" value="Unassembled WGS sequence"/>
</dbReference>
<dbReference type="InterPro" id="IPR036300">
    <property type="entry name" value="MIR_dom_sf"/>
</dbReference>
<feature type="transmembrane region" description="Helical" evidence="15">
    <location>
        <begin position="243"/>
        <end position="264"/>
    </location>
</feature>
<reference evidence="17 18" key="1">
    <citation type="submission" date="2016-08" db="EMBL/GenBank/DDBJ databases">
        <title>Draft genome sequence of allopolyploid Zygosaccharomyces rouxii.</title>
        <authorList>
            <person name="Watanabe J."/>
            <person name="Uehara K."/>
            <person name="Mogi Y."/>
            <person name="Tsukioka Y."/>
        </authorList>
    </citation>
    <scope>NUCLEOTIDE SEQUENCE [LARGE SCALE GENOMIC DNA]</scope>
    <source>
        <strain evidence="17 18">NBRC 110957</strain>
    </source>
</reference>
<evidence type="ECO:0000256" key="8">
    <source>
        <dbReference type="ARBA" id="ARBA00022737"/>
    </source>
</evidence>
<dbReference type="PROSITE" id="PS50919">
    <property type="entry name" value="MIR"/>
    <property type="match status" value="2"/>
</dbReference>
<evidence type="ECO:0000256" key="7">
    <source>
        <dbReference type="ARBA" id="ARBA00022692"/>
    </source>
</evidence>
<keyword evidence="10 15" id="KW-1133">Transmembrane helix</keyword>
<evidence type="ECO:0000313" key="18">
    <source>
        <dbReference type="Proteomes" id="UP000187013"/>
    </source>
</evidence>
<name>A0A1Q3AC17_ZYGRO</name>
<dbReference type="InterPro" id="IPR003342">
    <property type="entry name" value="ArnT-like_N"/>
</dbReference>
<organism evidence="17 18">
    <name type="scientific">Zygosaccharomyces rouxii</name>
    <dbReference type="NCBI Taxonomy" id="4956"/>
    <lineage>
        <taxon>Eukaryota</taxon>
        <taxon>Fungi</taxon>
        <taxon>Dikarya</taxon>
        <taxon>Ascomycota</taxon>
        <taxon>Saccharomycotina</taxon>
        <taxon>Saccharomycetes</taxon>
        <taxon>Saccharomycetales</taxon>
        <taxon>Saccharomycetaceae</taxon>
        <taxon>Zygosaccharomyces</taxon>
    </lineage>
</organism>
<dbReference type="EC" id="2.4.1.109" evidence="4"/>
<dbReference type="EMBL" id="BDGX01000035">
    <property type="protein sequence ID" value="GAV53309.1"/>
    <property type="molecule type" value="Genomic_DNA"/>
</dbReference>
<comment type="catalytic activity">
    <reaction evidence="13">
        <text>a di-trans,poly-cis-dolichyl beta-D-mannosyl phosphate + L-threonyl-[protein] = 3-O-(alpha-D-mannosyl)-L-threonyl-[protein] + a di-trans,poly-cis-dolichyl phosphate + H(+)</text>
        <dbReference type="Rhea" id="RHEA:53396"/>
        <dbReference type="Rhea" id="RHEA-COMP:11060"/>
        <dbReference type="Rhea" id="RHEA-COMP:13547"/>
        <dbReference type="Rhea" id="RHEA-COMP:19498"/>
        <dbReference type="Rhea" id="RHEA-COMP:19501"/>
        <dbReference type="ChEBI" id="CHEBI:15378"/>
        <dbReference type="ChEBI" id="CHEBI:30013"/>
        <dbReference type="ChEBI" id="CHEBI:57683"/>
        <dbReference type="ChEBI" id="CHEBI:58211"/>
        <dbReference type="ChEBI" id="CHEBI:137323"/>
        <dbReference type="EC" id="2.4.1.109"/>
    </reaction>
</comment>
<feature type="domain" description="MIR" evidence="16">
    <location>
        <begin position="300"/>
        <end position="355"/>
    </location>
</feature>
<evidence type="ECO:0000256" key="4">
    <source>
        <dbReference type="ARBA" id="ARBA00012839"/>
    </source>
</evidence>
<evidence type="ECO:0000256" key="10">
    <source>
        <dbReference type="ARBA" id="ARBA00022989"/>
    </source>
</evidence>
<evidence type="ECO:0000256" key="5">
    <source>
        <dbReference type="ARBA" id="ARBA00022676"/>
    </source>
</evidence>
<keyword evidence="5" id="KW-0328">Glycosyltransferase</keyword>
<keyword evidence="12" id="KW-0325">Glycoprotein</keyword>
<dbReference type="SUPFAM" id="SSF82109">
    <property type="entry name" value="MIR domain"/>
    <property type="match status" value="1"/>
</dbReference>
<evidence type="ECO:0000256" key="12">
    <source>
        <dbReference type="ARBA" id="ARBA00023180"/>
    </source>
</evidence>
<protein>
    <recommendedName>
        <fullName evidence="4">dolichyl-phosphate-mannose--protein mannosyltransferase</fullName>
        <ecNumber evidence="4">2.4.1.109</ecNumber>
    </recommendedName>
</protein>
<evidence type="ECO:0000256" key="2">
    <source>
        <dbReference type="ARBA" id="ARBA00004922"/>
    </source>
</evidence>
<comment type="pathway">
    <text evidence="2">Protein modification; protein glycosylation.</text>
</comment>
<dbReference type="GO" id="GO:0005789">
    <property type="term" value="C:endoplasmic reticulum membrane"/>
    <property type="evidence" value="ECO:0007669"/>
    <property type="project" value="UniProtKB-SubCell"/>
</dbReference>
<dbReference type="InterPro" id="IPR016093">
    <property type="entry name" value="MIR_motif"/>
</dbReference>
<evidence type="ECO:0000256" key="11">
    <source>
        <dbReference type="ARBA" id="ARBA00023136"/>
    </source>
</evidence>
<comment type="subcellular location">
    <subcellularLocation>
        <location evidence="1">Endoplasmic reticulum membrane</location>
        <topology evidence="1">Multi-pass membrane protein</topology>
    </subcellularLocation>
</comment>